<dbReference type="Proteomes" id="UP000245489">
    <property type="component" value="Unassembled WGS sequence"/>
</dbReference>
<dbReference type="SUPFAM" id="SSF52038">
    <property type="entry name" value="Barstar-related"/>
    <property type="match status" value="1"/>
</dbReference>
<evidence type="ECO:0000313" key="4">
    <source>
        <dbReference type="Proteomes" id="UP000245489"/>
    </source>
</evidence>
<protein>
    <submittedName>
        <fullName evidence="3">Barstar (Barnase inhibitor)</fullName>
    </submittedName>
</protein>
<gene>
    <name evidence="3" type="ORF">LV89_01911</name>
</gene>
<name>A0A316E9P5_9BACT</name>
<dbReference type="Pfam" id="PF01337">
    <property type="entry name" value="Barstar"/>
    <property type="match status" value="1"/>
</dbReference>
<keyword evidence="4" id="KW-1185">Reference proteome</keyword>
<organism evidence="3 4">
    <name type="scientific">Arcicella aurantiaca</name>
    <dbReference type="NCBI Taxonomy" id="591202"/>
    <lineage>
        <taxon>Bacteria</taxon>
        <taxon>Pseudomonadati</taxon>
        <taxon>Bacteroidota</taxon>
        <taxon>Cytophagia</taxon>
        <taxon>Cytophagales</taxon>
        <taxon>Flectobacillaceae</taxon>
        <taxon>Arcicella</taxon>
    </lineage>
</organism>
<sequence>MANYTILQSLSDRHSTEKTLVANIDGEQVDTLDKFYEELIAQLKFPDNFGRNFDAFDEMINDLDWLDETTIKIVFKNYDEFLSEENDESREILLTILDDAAAEWKRNDDTKKLKMYIEPSELAEDDLETLGIEYKQD</sequence>
<comment type="caution">
    <text evidence="3">The sequence shown here is derived from an EMBL/GenBank/DDBJ whole genome shotgun (WGS) entry which is preliminary data.</text>
</comment>
<evidence type="ECO:0000256" key="1">
    <source>
        <dbReference type="ARBA" id="ARBA00006845"/>
    </source>
</evidence>
<dbReference type="AlphaFoldDB" id="A0A316E9P5"/>
<evidence type="ECO:0000313" key="3">
    <source>
        <dbReference type="EMBL" id="PWK27097.1"/>
    </source>
</evidence>
<dbReference type="InterPro" id="IPR035905">
    <property type="entry name" value="Barstar-like_sf"/>
</dbReference>
<dbReference type="RefSeq" id="WP_109742664.1">
    <property type="nucleotide sequence ID" value="NZ_QGGO01000008.1"/>
</dbReference>
<dbReference type="Gene3D" id="3.30.370.10">
    <property type="entry name" value="Barstar-like"/>
    <property type="match status" value="1"/>
</dbReference>
<dbReference type="OrthoDB" id="7575400at2"/>
<comment type="similarity">
    <text evidence="1">Belongs to the barstar family.</text>
</comment>
<dbReference type="InterPro" id="IPR000468">
    <property type="entry name" value="Barstar"/>
</dbReference>
<evidence type="ECO:0000259" key="2">
    <source>
        <dbReference type="Pfam" id="PF01337"/>
    </source>
</evidence>
<proteinExistence type="inferred from homology"/>
<accession>A0A316E9P5</accession>
<reference evidence="3 4" key="1">
    <citation type="submission" date="2018-05" db="EMBL/GenBank/DDBJ databases">
        <title>Genomic Encyclopedia of Archaeal and Bacterial Type Strains, Phase II (KMG-II): from individual species to whole genera.</title>
        <authorList>
            <person name="Goeker M."/>
        </authorList>
    </citation>
    <scope>NUCLEOTIDE SEQUENCE [LARGE SCALE GENOMIC DNA]</scope>
    <source>
        <strain evidence="3 4">DSM 22214</strain>
    </source>
</reference>
<feature type="domain" description="Barstar (barnase inhibitor)" evidence="2">
    <location>
        <begin position="21"/>
        <end position="110"/>
    </location>
</feature>
<dbReference type="EMBL" id="QGGO01000008">
    <property type="protein sequence ID" value="PWK27097.1"/>
    <property type="molecule type" value="Genomic_DNA"/>
</dbReference>